<name>A0A644XIX1_9ZZZZ</name>
<feature type="region of interest" description="Disordered" evidence="1">
    <location>
        <begin position="982"/>
        <end position="1018"/>
    </location>
</feature>
<feature type="compositionally biased region" description="Low complexity" evidence="1">
    <location>
        <begin position="988"/>
        <end position="1017"/>
    </location>
</feature>
<gene>
    <name evidence="3" type="ORF">SDC9_60404</name>
</gene>
<evidence type="ECO:0000256" key="2">
    <source>
        <dbReference type="SAM" id="Phobius"/>
    </source>
</evidence>
<keyword evidence="2" id="KW-0472">Membrane</keyword>
<dbReference type="Gene3D" id="2.60.40.2700">
    <property type="match status" value="1"/>
</dbReference>
<comment type="caution">
    <text evidence="3">The sequence shown here is derived from an EMBL/GenBank/DDBJ whole genome shotgun (WGS) entry which is preliminary data.</text>
</comment>
<dbReference type="EMBL" id="VSSQ01002216">
    <property type="protein sequence ID" value="MPM14044.1"/>
    <property type="molecule type" value="Genomic_DNA"/>
</dbReference>
<keyword evidence="2" id="KW-1133">Transmembrane helix</keyword>
<evidence type="ECO:0000313" key="3">
    <source>
        <dbReference type="EMBL" id="MPM14044.1"/>
    </source>
</evidence>
<protein>
    <recommendedName>
        <fullName evidence="4">MBG domain-containing protein</fullName>
    </recommendedName>
</protein>
<reference evidence="3" key="1">
    <citation type="submission" date="2019-08" db="EMBL/GenBank/DDBJ databases">
        <authorList>
            <person name="Kucharzyk K."/>
            <person name="Murdoch R.W."/>
            <person name="Higgins S."/>
            <person name="Loffler F."/>
        </authorList>
    </citation>
    <scope>NUCLEOTIDE SEQUENCE</scope>
</reference>
<accession>A0A644XIX1</accession>
<dbReference type="AlphaFoldDB" id="A0A644XIX1"/>
<feature type="transmembrane region" description="Helical" evidence="2">
    <location>
        <begin position="1208"/>
        <end position="1229"/>
    </location>
</feature>
<sequence>MKPSRGRFVRLLAALAAVTLIFGASASLAAGETAVTITGVSVAGKTYDGTPAEASGTPVAKDGDTTVTISSGDYVYTYSSTDGGGYSSATPPTNAGDYKLVVSVSNGTYAGQSADIPFTIAKAAITVLPAVSVSRTAGLSNPAFAYTSSGAVSGQTPAFTGSLAGDAGTASMEGVYSITLGTLALADNGAFLANNYTLALVSGAAYRVYNYITDAVATVSTDNLGENGIYTGGVTLTAPDGYEIALAPGGAWGATATKTDCVNGSNAVYYYLRVSGGASDGAISERKAVVVRYDATAPDVSLYSPLSGSTNAAIGANQKIILSATESVSAVSGKTVTVNDGSMDHTAPASSATLVGNASSGLWYLVFDISDFSDSLSLANATQYTVSIETGAYIDRAGNASGSSSAQFTTVAADALTDPVAVVFTPSNTQLSVRTNTDAAVVSGQALERGTILTFNAPSDAGFTQQQTILVGGASAEVTLTNYALTGDLEVYYTRTPGAFDGTAAITGTAKAGETLSGSVQSPTQTNDYYWTFSWYRNESGGGSTLLASGGSSTTYTFTAADIGKTIRLEVTDAFCSGTLTAVSATVGKADYAGSAAPAPTAASVTETSVTLNTVSGYQYSRGGTDWQDAASFTGLTSGSSYSFYLRVKATDYVSASASGSATSISTVSALTGTVQFTSPVQSGVKLTASLASSNNTGTLTYAWYRGATYRGSGAEFTPAAEDIDQTLTVQVTSSVQTGTLTGTTGTVLRAVCSAATPAAPTRASATATSITLTATDGYEYSRDQVNWQSTTTFHDLTAGTSYNFYQRVKQTATELASAVSPAASLSTQPVLTGVIMTSGEARYGITILANLANNNNTSGELVYIWKRGNVQVGTGTSYVVSAIDIGNQLTLEVSSTVLGGTITRSFGTVAKAYYFGETPAAPTRYSRTTTKIVLKTVSGCEYSRNGTTWQDSTTFSGLKEGTSYTFYQRYKATTTMEASPTSAALKTSTSTDSSDDTTTSGTTTPTPTPGSTDSGTALYSYTLTSEDTRILYSVMKSLANGNKTKDVVIKQSNVEFTFLKGTMTDSYTKLWYDFGASINNSIAEQTAKELAGDAYVATIHYNYDGELPGTANIRIWLGAANAGKTLYYYKLEDDKSLSFMQTAVADSTGWVTVTQKSCSDYVFLSKDLLNAVTTPAPSPSASAASATPTPLISADVPPVGGLSTEGWFIAAIVLVAIILIVGGIWLYTKNRDEY</sequence>
<keyword evidence="2" id="KW-0812">Transmembrane</keyword>
<organism evidence="3">
    <name type="scientific">bioreactor metagenome</name>
    <dbReference type="NCBI Taxonomy" id="1076179"/>
    <lineage>
        <taxon>unclassified sequences</taxon>
        <taxon>metagenomes</taxon>
        <taxon>ecological metagenomes</taxon>
    </lineage>
</organism>
<evidence type="ECO:0000256" key="1">
    <source>
        <dbReference type="SAM" id="MobiDB-lite"/>
    </source>
</evidence>
<proteinExistence type="predicted"/>
<evidence type="ECO:0008006" key="4">
    <source>
        <dbReference type="Google" id="ProtNLM"/>
    </source>
</evidence>